<feature type="domain" description="Malonyl-CoA:ACP transacylase (MAT)" evidence="5">
    <location>
        <begin position="3"/>
        <end position="245"/>
    </location>
</feature>
<evidence type="ECO:0000259" key="5">
    <source>
        <dbReference type="SMART" id="SM00827"/>
    </source>
</evidence>
<protein>
    <submittedName>
        <fullName evidence="6">Polyketide synthase</fullName>
    </submittedName>
</protein>
<dbReference type="SMART" id="SM00827">
    <property type="entry name" value="PKS_AT"/>
    <property type="match status" value="1"/>
</dbReference>
<reference evidence="6 7" key="1">
    <citation type="submission" date="2017-02" db="EMBL/GenBank/DDBJ databases">
        <title>The new phylogeny of genus Mycobacterium.</title>
        <authorList>
            <person name="Tortoli E."/>
            <person name="Trovato A."/>
            <person name="Cirillo D.M."/>
        </authorList>
    </citation>
    <scope>NUCLEOTIDE SEQUENCE [LARGE SCALE GENOMIC DNA]</scope>
    <source>
        <strain evidence="6 7">DSM 45633</strain>
    </source>
</reference>
<dbReference type="InterPro" id="IPR050091">
    <property type="entry name" value="PKS_NRPS_Biosynth_Enz"/>
</dbReference>
<feature type="non-terminal residue" evidence="6">
    <location>
        <position position="1"/>
    </location>
</feature>
<dbReference type="InterPro" id="IPR001227">
    <property type="entry name" value="Ac_transferase_dom_sf"/>
</dbReference>
<evidence type="ECO:0000256" key="3">
    <source>
        <dbReference type="ARBA" id="ARBA00022679"/>
    </source>
</evidence>
<sequence>VFVFSGQGSQWVGMGRRLLADESVFAAAVDELEPVFVRQVGFSLREVIEQGREVSGDAQVQPVIMGLQLALAALWRSYGVVPDAVLGHSMGEVSAAVVAGALTPEQGLKVIGVRSALMSRQAGQGAVALLELDAAAALELLAGYPGVEVAGYLSPRQTVVAGAPADVDAVIAEVAGQERFARRVNMEVASHTAFMDPILEELRAELADVTPQTPQIPFISTVVDASGPTPVLDADYWVANVRQPA</sequence>
<dbReference type="FunFam" id="3.30.70.250:FF:000003">
    <property type="entry name" value="Polyketide beta-ketoacyl synthase Pks3"/>
    <property type="match status" value="1"/>
</dbReference>
<keyword evidence="4" id="KW-0511">Multifunctional enzyme</keyword>
<dbReference type="PANTHER" id="PTHR43775:SF37">
    <property type="entry name" value="SI:DKEY-61P9.11"/>
    <property type="match status" value="1"/>
</dbReference>
<dbReference type="Gene3D" id="3.40.366.10">
    <property type="entry name" value="Malonyl-Coenzyme A Acyl Carrier Protein, domain 2"/>
    <property type="match status" value="1"/>
</dbReference>
<dbReference type="GO" id="GO:0005886">
    <property type="term" value="C:plasma membrane"/>
    <property type="evidence" value="ECO:0007669"/>
    <property type="project" value="TreeGrafter"/>
</dbReference>
<dbReference type="InterPro" id="IPR016036">
    <property type="entry name" value="Malonyl_transacylase_ACP-bd"/>
</dbReference>
<proteinExistence type="predicted"/>
<organism evidence="6 7">
    <name type="scientific">Mycolicibacter minnesotensis</name>
    <dbReference type="NCBI Taxonomy" id="1118379"/>
    <lineage>
        <taxon>Bacteria</taxon>
        <taxon>Bacillati</taxon>
        <taxon>Actinomycetota</taxon>
        <taxon>Actinomycetes</taxon>
        <taxon>Mycobacteriales</taxon>
        <taxon>Mycobacteriaceae</taxon>
        <taxon>Mycolicibacter</taxon>
    </lineage>
</organism>
<evidence type="ECO:0000256" key="4">
    <source>
        <dbReference type="ARBA" id="ARBA00023268"/>
    </source>
</evidence>
<dbReference type="InterPro" id="IPR014043">
    <property type="entry name" value="Acyl_transferase_dom"/>
</dbReference>
<dbReference type="Pfam" id="PF00698">
    <property type="entry name" value="Acyl_transf_1"/>
    <property type="match status" value="1"/>
</dbReference>
<accession>A0AA91M1Y6</accession>
<gene>
    <name evidence="6" type="ORF">BST33_19405</name>
</gene>
<dbReference type="PANTHER" id="PTHR43775">
    <property type="entry name" value="FATTY ACID SYNTHASE"/>
    <property type="match status" value="1"/>
</dbReference>
<keyword evidence="2" id="KW-0597">Phosphoprotein</keyword>
<name>A0AA91M1Y6_9MYCO</name>
<keyword evidence="7" id="KW-1185">Reference proteome</keyword>
<evidence type="ECO:0000256" key="2">
    <source>
        <dbReference type="ARBA" id="ARBA00022553"/>
    </source>
</evidence>
<dbReference type="RefSeq" id="WP_133053114.1">
    <property type="nucleotide sequence ID" value="NZ_MVHZ01000052.1"/>
</dbReference>
<evidence type="ECO:0000313" key="7">
    <source>
        <dbReference type="Proteomes" id="UP000192320"/>
    </source>
</evidence>
<comment type="caution">
    <text evidence="6">The sequence shown here is derived from an EMBL/GenBank/DDBJ whole genome shotgun (WGS) entry which is preliminary data.</text>
</comment>
<evidence type="ECO:0000256" key="1">
    <source>
        <dbReference type="ARBA" id="ARBA00022450"/>
    </source>
</evidence>
<evidence type="ECO:0000313" key="6">
    <source>
        <dbReference type="EMBL" id="ORA96763.1"/>
    </source>
</evidence>
<dbReference type="InterPro" id="IPR016035">
    <property type="entry name" value="Acyl_Trfase/lysoPLipase"/>
</dbReference>
<dbReference type="EMBL" id="MVHZ01000052">
    <property type="protein sequence ID" value="ORA96763.1"/>
    <property type="molecule type" value="Genomic_DNA"/>
</dbReference>
<dbReference type="GO" id="GO:0006633">
    <property type="term" value="P:fatty acid biosynthetic process"/>
    <property type="evidence" value="ECO:0007669"/>
    <property type="project" value="TreeGrafter"/>
</dbReference>
<feature type="non-terminal residue" evidence="6">
    <location>
        <position position="245"/>
    </location>
</feature>
<dbReference type="SUPFAM" id="SSF55048">
    <property type="entry name" value="Probable ACP-binding domain of malonyl-CoA ACP transacylase"/>
    <property type="match status" value="1"/>
</dbReference>
<dbReference type="AlphaFoldDB" id="A0AA91M1Y6"/>
<dbReference type="GO" id="GO:0004312">
    <property type="term" value="F:fatty acid synthase activity"/>
    <property type="evidence" value="ECO:0007669"/>
    <property type="project" value="TreeGrafter"/>
</dbReference>
<keyword evidence="3" id="KW-0808">Transferase</keyword>
<keyword evidence="1" id="KW-0596">Phosphopantetheine</keyword>
<dbReference type="SUPFAM" id="SSF52151">
    <property type="entry name" value="FabD/lysophospholipase-like"/>
    <property type="match status" value="1"/>
</dbReference>
<dbReference type="Proteomes" id="UP000192320">
    <property type="component" value="Unassembled WGS sequence"/>
</dbReference>
<dbReference type="GO" id="GO:0005737">
    <property type="term" value="C:cytoplasm"/>
    <property type="evidence" value="ECO:0007669"/>
    <property type="project" value="TreeGrafter"/>
</dbReference>
<dbReference type="GO" id="GO:0071770">
    <property type="term" value="P:DIM/DIP cell wall layer assembly"/>
    <property type="evidence" value="ECO:0007669"/>
    <property type="project" value="TreeGrafter"/>
</dbReference>